<organism evidence="2 3">
    <name type="scientific">Rhododendron griersonianum</name>
    <dbReference type="NCBI Taxonomy" id="479676"/>
    <lineage>
        <taxon>Eukaryota</taxon>
        <taxon>Viridiplantae</taxon>
        <taxon>Streptophyta</taxon>
        <taxon>Embryophyta</taxon>
        <taxon>Tracheophyta</taxon>
        <taxon>Spermatophyta</taxon>
        <taxon>Magnoliopsida</taxon>
        <taxon>eudicotyledons</taxon>
        <taxon>Gunneridae</taxon>
        <taxon>Pentapetalae</taxon>
        <taxon>asterids</taxon>
        <taxon>Ericales</taxon>
        <taxon>Ericaceae</taxon>
        <taxon>Ericoideae</taxon>
        <taxon>Rhodoreae</taxon>
        <taxon>Rhododendron</taxon>
    </lineage>
</organism>
<dbReference type="Proteomes" id="UP000823749">
    <property type="component" value="Chromosome 2"/>
</dbReference>
<dbReference type="AlphaFoldDB" id="A0AAV6LEQ7"/>
<evidence type="ECO:0000313" key="2">
    <source>
        <dbReference type="EMBL" id="KAG5563205.1"/>
    </source>
</evidence>
<feature type="compositionally biased region" description="Pro residues" evidence="1">
    <location>
        <begin position="20"/>
        <end position="32"/>
    </location>
</feature>
<dbReference type="EMBL" id="JACTNZ010000002">
    <property type="protein sequence ID" value="KAG5563205.1"/>
    <property type="molecule type" value="Genomic_DNA"/>
</dbReference>
<name>A0AAV6LEQ7_9ERIC</name>
<evidence type="ECO:0000256" key="1">
    <source>
        <dbReference type="SAM" id="MobiDB-lite"/>
    </source>
</evidence>
<feature type="compositionally biased region" description="Basic residues" evidence="1">
    <location>
        <begin position="33"/>
        <end position="42"/>
    </location>
</feature>
<proteinExistence type="predicted"/>
<gene>
    <name evidence="2" type="ORF">RHGRI_005834</name>
</gene>
<keyword evidence="3" id="KW-1185">Reference proteome</keyword>
<reference evidence="2" key="1">
    <citation type="submission" date="2020-08" db="EMBL/GenBank/DDBJ databases">
        <title>Plant Genome Project.</title>
        <authorList>
            <person name="Zhang R.-G."/>
        </authorList>
    </citation>
    <scope>NUCLEOTIDE SEQUENCE</scope>
    <source>
        <strain evidence="2">WSP0</strain>
        <tissue evidence="2">Leaf</tissue>
    </source>
</reference>
<feature type="region of interest" description="Disordered" evidence="1">
    <location>
        <begin position="1"/>
        <end position="42"/>
    </location>
</feature>
<protein>
    <recommendedName>
        <fullName evidence="4">Ribosomal protein S14</fullName>
    </recommendedName>
</protein>
<accession>A0AAV6LEQ7</accession>
<sequence length="69" mass="7841">MVVGRPYNLRMRKQQEERLSPPPSSPDSPPPSRRGRNQLRRSKRLAVFKARCQLCIAVPSPTRQSVSGK</sequence>
<comment type="caution">
    <text evidence="2">The sequence shown here is derived from an EMBL/GenBank/DDBJ whole genome shotgun (WGS) entry which is preliminary data.</text>
</comment>
<evidence type="ECO:0008006" key="4">
    <source>
        <dbReference type="Google" id="ProtNLM"/>
    </source>
</evidence>
<evidence type="ECO:0000313" key="3">
    <source>
        <dbReference type="Proteomes" id="UP000823749"/>
    </source>
</evidence>